<dbReference type="EMBL" id="JBAHYK010001663">
    <property type="protein sequence ID" value="KAL0567140.1"/>
    <property type="molecule type" value="Genomic_DNA"/>
</dbReference>
<sequence>MNTPTQGDLGCKLLGELVDSILEDCEISSLFPCSLVCRSWLPTCRSRLFETFEVDSTSLECCIALASILESQCCTIPGFIRQLRLNLQAPDRRGRKSNDYILLITKRLKNKVDSLRKLAITSLGRSSILSYQTVPPTFDPRGSAGSKELSSLLVSSFNHVLELETQLYVEDPEVFIKFISSFSHLEILKKFGKYNYEYHMPHLSKYTLPSPYKFSISEAETEGRCIRRIPATRTTTGDSSLEVVQLVF</sequence>
<dbReference type="Proteomes" id="UP001465976">
    <property type="component" value="Unassembled WGS sequence"/>
</dbReference>
<evidence type="ECO:0000313" key="1">
    <source>
        <dbReference type="EMBL" id="KAL0567140.1"/>
    </source>
</evidence>
<comment type="caution">
    <text evidence="1">The sequence shown here is derived from an EMBL/GenBank/DDBJ whole genome shotgun (WGS) entry which is preliminary data.</text>
</comment>
<evidence type="ECO:0000313" key="2">
    <source>
        <dbReference type="Proteomes" id="UP001465976"/>
    </source>
</evidence>
<proteinExistence type="predicted"/>
<organism evidence="1 2">
    <name type="scientific">Marasmius crinis-equi</name>
    <dbReference type="NCBI Taxonomy" id="585013"/>
    <lineage>
        <taxon>Eukaryota</taxon>
        <taxon>Fungi</taxon>
        <taxon>Dikarya</taxon>
        <taxon>Basidiomycota</taxon>
        <taxon>Agaricomycotina</taxon>
        <taxon>Agaricomycetes</taxon>
        <taxon>Agaricomycetidae</taxon>
        <taxon>Agaricales</taxon>
        <taxon>Marasmiineae</taxon>
        <taxon>Marasmiaceae</taxon>
        <taxon>Marasmius</taxon>
    </lineage>
</organism>
<gene>
    <name evidence="1" type="ORF">V5O48_014852</name>
</gene>
<keyword evidence="2" id="KW-1185">Reference proteome</keyword>
<protein>
    <recommendedName>
        <fullName evidence="3">F-box domain-containing protein</fullName>
    </recommendedName>
</protein>
<reference evidence="1 2" key="1">
    <citation type="submission" date="2024-02" db="EMBL/GenBank/DDBJ databases">
        <title>A draft genome for the cacao thread blight pathogen Marasmius crinis-equi.</title>
        <authorList>
            <person name="Cohen S.P."/>
            <person name="Baruah I.K."/>
            <person name="Amoako-Attah I."/>
            <person name="Bukari Y."/>
            <person name="Meinhardt L.W."/>
            <person name="Bailey B.A."/>
        </authorList>
    </citation>
    <scope>NUCLEOTIDE SEQUENCE [LARGE SCALE GENOMIC DNA]</scope>
    <source>
        <strain evidence="1 2">GH-76</strain>
    </source>
</reference>
<evidence type="ECO:0008006" key="3">
    <source>
        <dbReference type="Google" id="ProtNLM"/>
    </source>
</evidence>
<accession>A0ABR3EW52</accession>
<name>A0ABR3EW52_9AGAR</name>